<evidence type="ECO:0000256" key="6">
    <source>
        <dbReference type="ARBA" id="ARBA00022485"/>
    </source>
</evidence>
<name>A0A934UU07_9MICO</name>
<evidence type="ECO:0000313" key="21">
    <source>
        <dbReference type="Proteomes" id="UP000608530"/>
    </source>
</evidence>
<comment type="subcellular location">
    <subcellularLocation>
        <location evidence="3">Cytoplasm</location>
    </subcellularLocation>
</comment>
<evidence type="ECO:0000256" key="5">
    <source>
        <dbReference type="ARBA" id="ARBA00017322"/>
    </source>
</evidence>
<dbReference type="PANTHER" id="PTHR24421:SF62">
    <property type="entry name" value="SENSORY TRANSDUCTION HISTIDINE KINASE"/>
    <property type="match status" value="1"/>
</dbReference>
<dbReference type="EC" id="2.7.13.3" evidence="4"/>
<dbReference type="InterPro" id="IPR003594">
    <property type="entry name" value="HATPase_dom"/>
</dbReference>
<feature type="transmembrane region" description="Helical" evidence="18">
    <location>
        <begin position="54"/>
        <end position="74"/>
    </location>
</feature>
<sequence>MTSAEPGMASGAGPASGAGDRTRALRTARLGLHGITVVLVGVSVLRAVQQGAPLWAAAGVGILLLGCYAAGAGLRDRRRAMLWLGALTAVWLGALLLSPDFVWVSFPLLLVSGHLLRGAAGAVGGAGIVAAAIAVPWAMRGETSTPEVLGPVIGGAFALGMARLYSSLLADADEHRRLVASLVAAGRETDALQAELARVQREAGASEERTRIARDIHDTIAQEFSSISLLARGGVDDEAAARIDAVARRGAEDARRIVRALLPAELEASALGEALERLARGFAAESGIPAGFAADPLRPLGTGAEVALLRTLQTALANIRAHAAASRVGVELREVGDEVRLDVVDDGCGFDIAAWERTGGGGVSVGLREARERLRELGGGLDIESGPGEGTALSAWVPRGAPLRRASTSEPTGATRGGSQGGSRGAEAPS</sequence>
<feature type="domain" description="Histidine kinase" evidence="19">
    <location>
        <begin position="211"/>
        <end position="401"/>
    </location>
</feature>
<keyword evidence="8" id="KW-0808">Transferase</keyword>
<keyword evidence="12" id="KW-0902">Two-component regulatory system</keyword>
<keyword evidence="11" id="KW-0408">Iron</keyword>
<gene>
    <name evidence="20" type="ORF">JD276_04600</name>
</gene>
<dbReference type="GO" id="GO:0005737">
    <property type="term" value="C:cytoplasm"/>
    <property type="evidence" value="ECO:0007669"/>
    <property type="project" value="UniProtKB-SubCell"/>
</dbReference>
<organism evidence="20 21">
    <name type="scientific">Leucobacter chromiisoli</name>
    <dbReference type="NCBI Taxonomy" id="2796471"/>
    <lineage>
        <taxon>Bacteria</taxon>
        <taxon>Bacillati</taxon>
        <taxon>Actinomycetota</taxon>
        <taxon>Actinomycetes</taxon>
        <taxon>Micrococcales</taxon>
        <taxon>Microbacteriaceae</taxon>
        <taxon>Leucobacter</taxon>
    </lineage>
</organism>
<dbReference type="InterPro" id="IPR005467">
    <property type="entry name" value="His_kinase_dom"/>
</dbReference>
<comment type="catalytic activity">
    <reaction evidence="1">
        <text>ATP + protein L-histidine = ADP + protein N-phospho-L-histidine.</text>
        <dbReference type="EC" id="2.7.13.3"/>
    </reaction>
</comment>
<dbReference type="PIRSF" id="PIRSF037434">
    <property type="entry name" value="STHK_ChrS"/>
    <property type="match status" value="1"/>
</dbReference>
<dbReference type="Gene3D" id="1.20.5.1930">
    <property type="match status" value="1"/>
</dbReference>
<feature type="compositionally biased region" description="Gly residues" evidence="17">
    <location>
        <begin position="415"/>
        <end position="424"/>
    </location>
</feature>
<feature type="transmembrane region" description="Helical" evidence="18">
    <location>
        <begin position="115"/>
        <end position="136"/>
    </location>
</feature>
<evidence type="ECO:0000256" key="8">
    <source>
        <dbReference type="ARBA" id="ARBA00022679"/>
    </source>
</evidence>
<dbReference type="PANTHER" id="PTHR24421">
    <property type="entry name" value="NITRATE/NITRITE SENSOR PROTEIN NARX-RELATED"/>
    <property type="match status" value="1"/>
</dbReference>
<keyword evidence="16" id="KW-0175">Coiled coil</keyword>
<feature type="region of interest" description="Disordered" evidence="17">
    <location>
        <begin position="1"/>
        <end position="20"/>
    </location>
</feature>
<dbReference type="InterPro" id="IPR004358">
    <property type="entry name" value="Sig_transdc_His_kin-like_C"/>
</dbReference>
<evidence type="ECO:0000256" key="17">
    <source>
        <dbReference type="SAM" id="MobiDB-lite"/>
    </source>
</evidence>
<dbReference type="InterPro" id="IPR011712">
    <property type="entry name" value="Sig_transdc_His_kin_sub3_dim/P"/>
</dbReference>
<dbReference type="AlphaFoldDB" id="A0A934UU07"/>
<dbReference type="EMBL" id="JAEHOH010000006">
    <property type="protein sequence ID" value="MBK0418310.1"/>
    <property type="molecule type" value="Genomic_DNA"/>
</dbReference>
<dbReference type="SMART" id="SM00387">
    <property type="entry name" value="HATPase_c"/>
    <property type="match status" value="1"/>
</dbReference>
<dbReference type="Pfam" id="PF02518">
    <property type="entry name" value="HATPase_c"/>
    <property type="match status" value="1"/>
</dbReference>
<dbReference type="SUPFAM" id="SSF55874">
    <property type="entry name" value="ATPase domain of HSP90 chaperone/DNA topoisomerase II/histidine kinase"/>
    <property type="match status" value="1"/>
</dbReference>
<evidence type="ECO:0000313" key="20">
    <source>
        <dbReference type="EMBL" id="MBK0418310.1"/>
    </source>
</evidence>
<comment type="caution">
    <text evidence="20">The sequence shown here is derived from an EMBL/GenBank/DDBJ whole genome shotgun (WGS) entry which is preliminary data.</text>
</comment>
<dbReference type="CDD" id="cd16917">
    <property type="entry name" value="HATPase_UhpB-NarQ-NarX-like"/>
    <property type="match status" value="1"/>
</dbReference>
<proteinExistence type="predicted"/>
<evidence type="ECO:0000256" key="11">
    <source>
        <dbReference type="ARBA" id="ARBA00023004"/>
    </source>
</evidence>
<reference evidence="20" key="1">
    <citation type="submission" date="2020-12" db="EMBL/GenBank/DDBJ databases">
        <title>Leucobacter sp. CAS1, isolated from Chromium sludge.</title>
        <authorList>
            <person name="Xu Z."/>
        </authorList>
    </citation>
    <scope>NUCLEOTIDE SEQUENCE</scope>
    <source>
        <strain evidence="20">CSA1</strain>
    </source>
</reference>
<keyword evidence="18" id="KW-0472">Membrane</keyword>
<protein>
    <recommendedName>
        <fullName evidence="5">Oxygen sensor histidine kinase NreB</fullName>
        <ecNumber evidence="4">2.7.13.3</ecNumber>
    </recommendedName>
    <alternativeName>
        <fullName evidence="15">Nitrogen regulation protein B</fullName>
    </alternativeName>
</protein>
<keyword evidence="21" id="KW-1185">Reference proteome</keyword>
<evidence type="ECO:0000259" key="19">
    <source>
        <dbReference type="PROSITE" id="PS50109"/>
    </source>
</evidence>
<keyword evidence="7" id="KW-0963">Cytoplasm</keyword>
<comment type="function">
    <text evidence="14">Member of the two-component regulatory system NreB/NreC involved in the control of dissimilatory nitrate/nitrite reduction in response to oxygen. NreB functions as a direct oxygen sensor histidine kinase which is autophosphorylated, in the absence of oxygen, probably at the conserved histidine residue, and transfers its phosphate group probably to a conserved aspartate residue of NreC. NreB/NreC activates the expression of the nitrate (narGHJI) and nitrite (nir) reductase operons, as well as the putative nitrate transporter gene narT.</text>
</comment>
<evidence type="ECO:0000256" key="13">
    <source>
        <dbReference type="ARBA" id="ARBA00023014"/>
    </source>
</evidence>
<keyword evidence="9" id="KW-0479">Metal-binding</keyword>
<keyword evidence="18" id="KW-1133">Transmembrane helix</keyword>
<keyword evidence="13" id="KW-0411">Iron-sulfur</keyword>
<dbReference type="PROSITE" id="PS50109">
    <property type="entry name" value="HIS_KIN"/>
    <property type="match status" value="1"/>
</dbReference>
<feature type="coiled-coil region" evidence="16">
    <location>
        <begin position="182"/>
        <end position="209"/>
    </location>
</feature>
<accession>A0A934UU07</accession>
<evidence type="ECO:0000256" key="7">
    <source>
        <dbReference type="ARBA" id="ARBA00022490"/>
    </source>
</evidence>
<feature type="transmembrane region" description="Helical" evidence="18">
    <location>
        <begin position="81"/>
        <end position="103"/>
    </location>
</feature>
<evidence type="ECO:0000256" key="18">
    <source>
        <dbReference type="SAM" id="Phobius"/>
    </source>
</evidence>
<evidence type="ECO:0000256" key="2">
    <source>
        <dbReference type="ARBA" id="ARBA00001966"/>
    </source>
</evidence>
<keyword evidence="6" id="KW-0004">4Fe-4S</keyword>
<dbReference type="RefSeq" id="WP_200114355.1">
    <property type="nucleotide sequence ID" value="NZ_JAEHOH010000006.1"/>
</dbReference>
<evidence type="ECO:0000256" key="4">
    <source>
        <dbReference type="ARBA" id="ARBA00012438"/>
    </source>
</evidence>
<dbReference type="GO" id="GO:0000155">
    <property type="term" value="F:phosphorelay sensor kinase activity"/>
    <property type="evidence" value="ECO:0007669"/>
    <property type="project" value="InterPro"/>
</dbReference>
<dbReference type="Gene3D" id="3.30.565.10">
    <property type="entry name" value="Histidine kinase-like ATPase, C-terminal domain"/>
    <property type="match status" value="1"/>
</dbReference>
<dbReference type="Pfam" id="PF07730">
    <property type="entry name" value="HisKA_3"/>
    <property type="match status" value="1"/>
</dbReference>
<keyword evidence="10 20" id="KW-0418">Kinase</keyword>
<evidence type="ECO:0000256" key="15">
    <source>
        <dbReference type="ARBA" id="ARBA00030800"/>
    </source>
</evidence>
<keyword evidence="18" id="KW-0812">Transmembrane</keyword>
<dbReference type="PRINTS" id="PR00344">
    <property type="entry name" value="BCTRLSENSOR"/>
</dbReference>
<evidence type="ECO:0000256" key="12">
    <source>
        <dbReference type="ARBA" id="ARBA00023012"/>
    </source>
</evidence>
<evidence type="ECO:0000256" key="10">
    <source>
        <dbReference type="ARBA" id="ARBA00022777"/>
    </source>
</evidence>
<feature type="region of interest" description="Disordered" evidence="17">
    <location>
        <begin position="379"/>
        <end position="430"/>
    </location>
</feature>
<dbReference type="InterPro" id="IPR050482">
    <property type="entry name" value="Sensor_HK_TwoCompSys"/>
</dbReference>
<feature type="transmembrane region" description="Helical" evidence="18">
    <location>
        <begin position="30"/>
        <end position="48"/>
    </location>
</feature>
<evidence type="ECO:0000256" key="14">
    <source>
        <dbReference type="ARBA" id="ARBA00024827"/>
    </source>
</evidence>
<feature type="transmembrane region" description="Helical" evidence="18">
    <location>
        <begin position="148"/>
        <end position="166"/>
    </location>
</feature>
<evidence type="ECO:0000256" key="3">
    <source>
        <dbReference type="ARBA" id="ARBA00004496"/>
    </source>
</evidence>
<evidence type="ECO:0000256" key="9">
    <source>
        <dbReference type="ARBA" id="ARBA00022723"/>
    </source>
</evidence>
<dbReference type="GO" id="GO:0016020">
    <property type="term" value="C:membrane"/>
    <property type="evidence" value="ECO:0007669"/>
    <property type="project" value="InterPro"/>
</dbReference>
<dbReference type="InterPro" id="IPR017205">
    <property type="entry name" value="Sig_transdc_His_kinase_ChrS"/>
</dbReference>
<evidence type="ECO:0000256" key="16">
    <source>
        <dbReference type="SAM" id="Coils"/>
    </source>
</evidence>
<comment type="cofactor">
    <cofactor evidence="2">
        <name>[4Fe-4S] cluster</name>
        <dbReference type="ChEBI" id="CHEBI:49883"/>
    </cofactor>
</comment>
<dbReference type="GO" id="GO:0051539">
    <property type="term" value="F:4 iron, 4 sulfur cluster binding"/>
    <property type="evidence" value="ECO:0007669"/>
    <property type="project" value="UniProtKB-KW"/>
</dbReference>
<dbReference type="InterPro" id="IPR036890">
    <property type="entry name" value="HATPase_C_sf"/>
</dbReference>
<dbReference type="GO" id="GO:0046983">
    <property type="term" value="F:protein dimerization activity"/>
    <property type="evidence" value="ECO:0007669"/>
    <property type="project" value="InterPro"/>
</dbReference>
<dbReference type="Proteomes" id="UP000608530">
    <property type="component" value="Unassembled WGS sequence"/>
</dbReference>
<evidence type="ECO:0000256" key="1">
    <source>
        <dbReference type="ARBA" id="ARBA00000085"/>
    </source>
</evidence>
<dbReference type="GO" id="GO:0046872">
    <property type="term" value="F:metal ion binding"/>
    <property type="evidence" value="ECO:0007669"/>
    <property type="project" value="UniProtKB-KW"/>
</dbReference>